<name>A0A1Y2BFN6_9FUNG</name>
<protein>
    <submittedName>
        <fullName evidence="1">Uncharacterized protein</fullName>
    </submittedName>
</protein>
<proteinExistence type="predicted"/>
<accession>A0A1Y2BFN6</accession>
<dbReference type="OrthoDB" id="2149476at2759"/>
<keyword evidence="2" id="KW-1185">Reference proteome</keyword>
<reference evidence="1 2" key="1">
    <citation type="submission" date="2016-07" db="EMBL/GenBank/DDBJ databases">
        <title>Pervasive Adenine N6-methylation of Active Genes in Fungi.</title>
        <authorList>
            <consortium name="DOE Joint Genome Institute"/>
            <person name="Mondo S.J."/>
            <person name="Dannebaum R.O."/>
            <person name="Kuo R.C."/>
            <person name="Labutti K."/>
            <person name="Haridas S."/>
            <person name="Kuo A."/>
            <person name="Salamov A."/>
            <person name="Ahrendt S.R."/>
            <person name="Lipzen A."/>
            <person name="Sullivan W."/>
            <person name="Andreopoulos W.B."/>
            <person name="Clum A."/>
            <person name="Lindquist E."/>
            <person name="Daum C."/>
            <person name="Ramamoorthy G.K."/>
            <person name="Gryganskyi A."/>
            <person name="Culley D."/>
            <person name="Magnuson J.K."/>
            <person name="James T.Y."/>
            <person name="O'Malley M.A."/>
            <person name="Stajich J.E."/>
            <person name="Spatafora J.W."/>
            <person name="Visel A."/>
            <person name="Grigoriev I.V."/>
        </authorList>
    </citation>
    <scope>NUCLEOTIDE SEQUENCE [LARGE SCALE GENOMIC DNA]</scope>
    <source>
        <strain evidence="1 2">JEL800</strain>
    </source>
</reference>
<gene>
    <name evidence="1" type="ORF">BCR33DRAFT_520323</name>
</gene>
<evidence type="ECO:0000313" key="1">
    <source>
        <dbReference type="EMBL" id="ORY33624.1"/>
    </source>
</evidence>
<organism evidence="1 2">
    <name type="scientific">Rhizoclosmatium globosum</name>
    <dbReference type="NCBI Taxonomy" id="329046"/>
    <lineage>
        <taxon>Eukaryota</taxon>
        <taxon>Fungi</taxon>
        <taxon>Fungi incertae sedis</taxon>
        <taxon>Chytridiomycota</taxon>
        <taxon>Chytridiomycota incertae sedis</taxon>
        <taxon>Chytridiomycetes</taxon>
        <taxon>Chytridiales</taxon>
        <taxon>Chytriomycetaceae</taxon>
        <taxon>Rhizoclosmatium</taxon>
    </lineage>
</organism>
<dbReference type="AlphaFoldDB" id="A0A1Y2BFN6"/>
<dbReference type="Proteomes" id="UP000193642">
    <property type="component" value="Unassembled WGS sequence"/>
</dbReference>
<dbReference type="EMBL" id="MCGO01000067">
    <property type="protein sequence ID" value="ORY33624.1"/>
    <property type="molecule type" value="Genomic_DNA"/>
</dbReference>
<sequence>MSNPPPKKPRDLLHITSSPTDPLRVTLATSPQDSTLQSTTETTITLLTTLFSSTRVHKDRFIYALAGCLFTPTSPTPFGGSKTKPGYISFHGQTPAHLLHYILKNAYKVHYTIRQSKSLKLVVSSVNRVLDLHMAGRKDELDELMLKG</sequence>
<comment type="caution">
    <text evidence="1">The sequence shown here is derived from an EMBL/GenBank/DDBJ whole genome shotgun (WGS) entry which is preliminary data.</text>
</comment>
<evidence type="ECO:0000313" key="2">
    <source>
        <dbReference type="Proteomes" id="UP000193642"/>
    </source>
</evidence>